<keyword evidence="6" id="KW-1185">Reference proteome</keyword>
<dbReference type="SUPFAM" id="SSF102705">
    <property type="entry name" value="NIF3 (NGG1p interacting factor 3)-like"/>
    <property type="match status" value="1"/>
</dbReference>
<dbReference type="PANTHER" id="PTHR13799:SF14">
    <property type="entry name" value="GTP CYCLOHYDROLASE 1 TYPE 2 HOMOLOG"/>
    <property type="match status" value="1"/>
</dbReference>
<evidence type="ECO:0000313" key="5">
    <source>
        <dbReference type="EMBL" id="MBM6920692.1"/>
    </source>
</evidence>
<proteinExistence type="inferred from homology"/>
<evidence type="ECO:0000256" key="4">
    <source>
        <dbReference type="PIRSR" id="PIRSR602678-1"/>
    </source>
</evidence>
<evidence type="ECO:0000256" key="2">
    <source>
        <dbReference type="ARBA" id="ARBA00022112"/>
    </source>
</evidence>
<evidence type="ECO:0000256" key="1">
    <source>
        <dbReference type="ARBA" id="ARBA00006964"/>
    </source>
</evidence>
<reference evidence="5" key="1">
    <citation type="submission" date="2020-08" db="EMBL/GenBank/DDBJ databases">
        <authorList>
            <person name="Cejkova D."/>
            <person name="Kubasova T."/>
            <person name="Jahodarova E."/>
            <person name="Rychlik I."/>
        </authorList>
    </citation>
    <scope>NUCLEOTIDE SEQUENCE</scope>
    <source>
        <strain evidence="5">An559</strain>
    </source>
</reference>
<dbReference type="PANTHER" id="PTHR13799">
    <property type="entry name" value="NGG1 INTERACTING FACTOR 3"/>
    <property type="match status" value="1"/>
</dbReference>
<dbReference type="GO" id="GO:0046872">
    <property type="term" value="F:metal ion binding"/>
    <property type="evidence" value="ECO:0007669"/>
    <property type="project" value="UniProtKB-KW"/>
</dbReference>
<dbReference type="FunFam" id="3.40.1390.30:FF:000001">
    <property type="entry name" value="GTP cyclohydrolase 1 type 2"/>
    <property type="match status" value="1"/>
</dbReference>
<dbReference type="EMBL" id="JACJKY010000007">
    <property type="protein sequence ID" value="MBM6920692.1"/>
    <property type="molecule type" value="Genomic_DNA"/>
</dbReference>
<comment type="similarity">
    <text evidence="1">Belongs to the GTP cyclohydrolase I type 2/NIF3 family.</text>
</comment>
<reference evidence="5" key="2">
    <citation type="journal article" date="2021" name="Sci. Rep.">
        <title>The distribution of antibiotic resistance genes in chicken gut microbiota commensals.</title>
        <authorList>
            <person name="Juricova H."/>
            <person name="Matiasovicova J."/>
            <person name="Kubasova T."/>
            <person name="Cejkova D."/>
            <person name="Rychlik I."/>
        </authorList>
    </citation>
    <scope>NUCLEOTIDE SEQUENCE</scope>
    <source>
        <strain evidence="5">An559</strain>
    </source>
</reference>
<feature type="binding site" evidence="4">
    <location>
        <position position="223"/>
    </location>
    <ligand>
        <name>a divalent metal cation</name>
        <dbReference type="ChEBI" id="CHEBI:60240"/>
        <label>1</label>
    </ligand>
</feature>
<dbReference type="Proteomes" id="UP000774750">
    <property type="component" value="Unassembled WGS sequence"/>
</dbReference>
<evidence type="ECO:0000256" key="3">
    <source>
        <dbReference type="ARBA" id="ARBA00022723"/>
    </source>
</evidence>
<sequence length="254" mass="27270">MNKNVTHQDIYEALERIAPFSTQLSWDNSGFLIGAKHVPVTSCVVALDVTPEVIAFAKEKGASLIISHHPVIFSPLKAIEEQSVVWQAVCASMSIISAHTNLDLANGGVNDALADALGLSEVRLFENEEQLGRIGRLPHPTTAQEFAEEVKHKLVPNGHVSFCAGTKPIETVAVVGGSGGDLIAAAAACGADAYVTGEVRHHEWLIARELGLTVVCAGHAETESVVLRPLARMLADEFETVSFYVYEQQPVSYC</sequence>
<feature type="binding site" evidence="4">
    <location>
        <position position="68"/>
    </location>
    <ligand>
        <name>a divalent metal cation</name>
        <dbReference type="ChEBI" id="CHEBI:60240"/>
        <label>1</label>
    </ligand>
</feature>
<dbReference type="AlphaFoldDB" id="A0A938X742"/>
<dbReference type="RefSeq" id="WP_204445848.1">
    <property type="nucleotide sequence ID" value="NZ_JACJKY010000007.1"/>
</dbReference>
<name>A0A938X742_9FIRM</name>
<protein>
    <recommendedName>
        <fullName evidence="2">GTP cyclohydrolase 1 type 2 homolog</fullName>
    </recommendedName>
</protein>
<keyword evidence="3 4" id="KW-0479">Metal-binding</keyword>
<accession>A0A938X742</accession>
<feature type="binding site" evidence="4">
    <location>
        <position position="69"/>
    </location>
    <ligand>
        <name>a divalent metal cation</name>
        <dbReference type="ChEBI" id="CHEBI:60240"/>
        <label>1</label>
    </ligand>
</feature>
<dbReference type="Pfam" id="PF01784">
    <property type="entry name" value="DUF34_NIF3"/>
    <property type="match status" value="1"/>
</dbReference>
<feature type="binding site" evidence="4">
    <location>
        <position position="103"/>
    </location>
    <ligand>
        <name>a divalent metal cation</name>
        <dbReference type="ChEBI" id="CHEBI:60240"/>
        <label>1</label>
    </ligand>
</feature>
<dbReference type="InterPro" id="IPR002678">
    <property type="entry name" value="DUF34/NIF3"/>
</dbReference>
<organism evidence="5 6">
    <name type="scientific">Merdimmobilis hominis</name>
    <dbReference type="NCBI Taxonomy" id="2897707"/>
    <lineage>
        <taxon>Bacteria</taxon>
        <taxon>Bacillati</taxon>
        <taxon>Bacillota</taxon>
        <taxon>Clostridia</taxon>
        <taxon>Eubacteriales</taxon>
        <taxon>Oscillospiraceae</taxon>
        <taxon>Merdimmobilis</taxon>
    </lineage>
</organism>
<dbReference type="GO" id="GO:0005737">
    <property type="term" value="C:cytoplasm"/>
    <property type="evidence" value="ECO:0007669"/>
    <property type="project" value="TreeGrafter"/>
</dbReference>
<evidence type="ECO:0000313" key="6">
    <source>
        <dbReference type="Proteomes" id="UP000774750"/>
    </source>
</evidence>
<comment type="caution">
    <text evidence="5">The sequence shown here is derived from an EMBL/GenBank/DDBJ whole genome shotgun (WGS) entry which is preliminary data.</text>
</comment>
<dbReference type="NCBIfam" id="TIGR00486">
    <property type="entry name" value="YbgI_SA1388"/>
    <property type="match status" value="1"/>
</dbReference>
<dbReference type="Gene3D" id="3.40.1390.30">
    <property type="entry name" value="NIF3 (NGG1p interacting factor 3)-like"/>
    <property type="match status" value="2"/>
</dbReference>
<gene>
    <name evidence="5" type="ORF">H6A12_05930</name>
</gene>
<dbReference type="InterPro" id="IPR036069">
    <property type="entry name" value="DUF34/NIF3_sf"/>
</dbReference>
<feature type="binding site" evidence="4">
    <location>
        <position position="219"/>
    </location>
    <ligand>
        <name>a divalent metal cation</name>
        <dbReference type="ChEBI" id="CHEBI:60240"/>
        <label>1</label>
    </ligand>
</feature>